<sequence length="131" mass="15222">VCNMEHLAMMERILGTLPYRMIKKTKKYKYFYNGKLDWDQRSSKGKYVRENCKRLKVQHDRGRWRVTRREPGPREVAQHQQVTSRGSVLGNVGHSTNAMDSFIGMILIPTISSDLKQLFPNAVFFPSLAAY</sequence>
<feature type="non-terminal residue" evidence="6">
    <location>
        <position position="131"/>
    </location>
</feature>
<proteinExistence type="evidence at transcript level"/>
<protein>
    <submittedName>
        <fullName evidence="6">CDC-like protein kinase</fullName>
    </submittedName>
</protein>
<feature type="non-terminal residue" evidence="6">
    <location>
        <position position="1"/>
    </location>
</feature>
<keyword evidence="1" id="KW-0723">Serine/threonine-protein kinase</keyword>
<dbReference type="PANTHER" id="PTHR45646">
    <property type="entry name" value="SERINE/THREONINE-PROTEIN KINASE DOA-RELATED"/>
    <property type="match status" value="1"/>
</dbReference>
<keyword evidence="3" id="KW-0547">Nucleotide-binding</keyword>
<accession>Q7Z0P9</accession>
<evidence type="ECO:0000256" key="3">
    <source>
        <dbReference type="ARBA" id="ARBA00022741"/>
    </source>
</evidence>
<keyword evidence="5" id="KW-0067">ATP-binding</keyword>
<dbReference type="AlphaFoldDB" id="Q7Z0P9"/>
<evidence type="ECO:0000256" key="1">
    <source>
        <dbReference type="ARBA" id="ARBA00022527"/>
    </source>
</evidence>
<keyword evidence="4 6" id="KW-0418">Kinase</keyword>
<evidence type="ECO:0000256" key="4">
    <source>
        <dbReference type="ARBA" id="ARBA00022777"/>
    </source>
</evidence>
<dbReference type="PANTHER" id="PTHR45646:SF11">
    <property type="entry name" value="SERINE_THREONINE-PROTEIN KINASE DOA"/>
    <property type="match status" value="1"/>
</dbReference>
<evidence type="ECO:0000313" key="6">
    <source>
        <dbReference type="EMBL" id="CAD88193.1"/>
    </source>
</evidence>
<name>Q7Z0P9_MAGGI</name>
<dbReference type="InterPro" id="IPR051175">
    <property type="entry name" value="CLK_kinases"/>
</dbReference>
<dbReference type="GO" id="GO:0005634">
    <property type="term" value="C:nucleus"/>
    <property type="evidence" value="ECO:0007669"/>
    <property type="project" value="TreeGrafter"/>
</dbReference>
<evidence type="ECO:0000256" key="2">
    <source>
        <dbReference type="ARBA" id="ARBA00022679"/>
    </source>
</evidence>
<dbReference type="GO" id="GO:0004674">
    <property type="term" value="F:protein serine/threonine kinase activity"/>
    <property type="evidence" value="ECO:0007669"/>
    <property type="project" value="UniProtKB-KW"/>
</dbReference>
<dbReference type="GO" id="GO:0005524">
    <property type="term" value="F:ATP binding"/>
    <property type="evidence" value="ECO:0007669"/>
    <property type="project" value="UniProtKB-KW"/>
</dbReference>
<dbReference type="EMBL" id="AJ555455">
    <property type="protein sequence ID" value="CAD88193.1"/>
    <property type="molecule type" value="mRNA"/>
</dbReference>
<gene>
    <name evidence="6" type="primary">CLK2</name>
</gene>
<reference evidence="6" key="1">
    <citation type="submission" date="2003-04" db="EMBL/GenBank/DDBJ databases">
        <title>Cloning and characterization of a CDC-like kinase 2 from the bivalve mollusc Crassostrea gigas.</title>
        <authorList>
            <person name="Herpin A."/>
        </authorList>
    </citation>
    <scope>NUCLEOTIDE SEQUENCE</scope>
</reference>
<keyword evidence="2" id="KW-0808">Transferase</keyword>
<evidence type="ECO:0000256" key="5">
    <source>
        <dbReference type="ARBA" id="ARBA00022840"/>
    </source>
</evidence>
<organism evidence="6">
    <name type="scientific">Magallana gigas</name>
    <name type="common">Pacific oyster</name>
    <name type="synonym">Crassostrea gigas</name>
    <dbReference type="NCBI Taxonomy" id="29159"/>
    <lineage>
        <taxon>Eukaryota</taxon>
        <taxon>Metazoa</taxon>
        <taxon>Spiralia</taxon>
        <taxon>Lophotrochozoa</taxon>
        <taxon>Mollusca</taxon>
        <taxon>Bivalvia</taxon>
        <taxon>Autobranchia</taxon>
        <taxon>Pteriomorphia</taxon>
        <taxon>Ostreida</taxon>
        <taxon>Ostreoidea</taxon>
        <taxon>Ostreidae</taxon>
        <taxon>Magallana</taxon>
    </lineage>
</organism>
<dbReference type="GO" id="GO:0043484">
    <property type="term" value="P:regulation of RNA splicing"/>
    <property type="evidence" value="ECO:0007669"/>
    <property type="project" value="TreeGrafter"/>
</dbReference>
<dbReference type="Gene3D" id="1.10.510.10">
    <property type="entry name" value="Transferase(Phosphotransferase) domain 1"/>
    <property type="match status" value="1"/>
</dbReference>